<comment type="similarity">
    <text evidence="6">Belongs to the Vang family.</text>
</comment>
<dbReference type="InterPro" id="IPR009539">
    <property type="entry name" value="VANGL"/>
</dbReference>
<name>A0A2I0TM56_LIMLA</name>
<evidence type="ECO:0000313" key="8">
    <source>
        <dbReference type="EMBL" id="PKU34862.1"/>
    </source>
</evidence>
<evidence type="ECO:0000313" key="9">
    <source>
        <dbReference type="Proteomes" id="UP000233556"/>
    </source>
</evidence>
<dbReference type="Pfam" id="PF06638">
    <property type="entry name" value="Strabismus"/>
    <property type="match status" value="1"/>
</dbReference>
<evidence type="ECO:0000256" key="7">
    <source>
        <dbReference type="SAM" id="Phobius"/>
    </source>
</evidence>
<dbReference type="OrthoDB" id="8887313at2759"/>
<proteinExistence type="inferred from homology"/>
<keyword evidence="9" id="KW-1185">Reference proteome</keyword>
<reference evidence="9" key="1">
    <citation type="submission" date="2017-11" db="EMBL/GenBank/DDBJ databases">
        <authorList>
            <person name="Lima N.C."/>
            <person name="Parody-Merino A.M."/>
            <person name="Battley P.F."/>
            <person name="Fidler A.E."/>
            <person name="Prosdocimi F."/>
        </authorList>
    </citation>
    <scope>NUCLEOTIDE SEQUENCE [LARGE SCALE GENOMIC DNA]</scope>
</reference>
<evidence type="ECO:0000256" key="2">
    <source>
        <dbReference type="ARBA" id="ARBA00022475"/>
    </source>
</evidence>
<protein>
    <submittedName>
        <fullName evidence="8">Vang-like 1</fullName>
    </submittedName>
</protein>
<dbReference type="Proteomes" id="UP000233556">
    <property type="component" value="Unassembled WGS sequence"/>
</dbReference>
<gene>
    <name evidence="8" type="ORF">llap_14835</name>
</gene>
<reference evidence="9" key="2">
    <citation type="submission" date="2017-12" db="EMBL/GenBank/DDBJ databases">
        <title>Genome sequence of the Bar-tailed Godwit (Limosa lapponica baueri).</title>
        <authorList>
            <person name="Lima N.C.B."/>
            <person name="Parody-Merino A.M."/>
            <person name="Battley P.F."/>
            <person name="Fidler A.E."/>
            <person name="Prosdocimi F."/>
        </authorList>
    </citation>
    <scope>NUCLEOTIDE SEQUENCE [LARGE SCALE GENOMIC DNA]</scope>
</reference>
<evidence type="ECO:0000256" key="6">
    <source>
        <dbReference type="ARBA" id="ARBA00025718"/>
    </source>
</evidence>
<dbReference type="EMBL" id="KZ508738">
    <property type="protein sequence ID" value="PKU34862.1"/>
    <property type="molecule type" value="Genomic_DNA"/>
</dbReference>
<organism evidence="8 9">
    <name type="scientific">Limosa lapponica baueri</name>
    <dbReference type="NCBI Taxonomy" id="1758121"/>
    <lineage>
        <taxon>Eukaryota</taxon>
        <taxon>Metazoa</taxon>
        <taxon>Chordata</taxon>
        <taxon>Craniata</taxon>
        <taxon>Vertebrata</taxon>
        <taxon>Euteleostomi</taxon>
        <taxon>Archelosauria</taxon>
        <taxon>Archosauria</taxon>
        <taxon>Dinosauria</taxon>
        <taxon>Saurischia</taxon>
        <taxon>Theropoda</taxon>
        <taxon>Coelurosauria</taxon>
        <taxon>Aves</taxon>
        <taxon>Neognathae</taxon>
        <taxon>Neoaves</taxon>
        <taxon>Charadriiformes</taxon>
        <taxon>Scolopacidae</taxon>
        <taxon>Limosa</taxon>
    </lineage>
</organism>
<dbReference type="PANTHER" id="PTHR20886">
    <property type="entry name" value="VANG-LIKE PROTEIN"/>
    <property type="match status" value="1"/>
</dbReference>
<keyword evidence="4 7" id="KW-1133">Transmembrane helix</keyword>
<evidence type="ECO:0000256" key="5">
    <source>
        <dbReference type="ARBA" id="ARBA00023136"/>
    </source>
</evidence>
<keyword evidence="5 7" id="KW-0472">Membrane</keyword>
<accession>A0A2I0TM56</accession>
<sequence length="270" mass="30428">MIAAAARRRDSSHNELYYEEADHERRVKKRRARLVVAVEEAFTHIKRLQAEEQQKAPGEMMDPREAAQAIFPSMARALQKYLRTTRQQQYHSMESILQHLSFCITNNMTPKEYAVYLMCTTFNPAEVHLKGKLVVIVIVVIIVVVVIIIVVVVIIIVVIIVIIVIIFGIYLPRKHILYPVLQLLSRGQVIIISDLHPDAVSLRGQNLSGTFSFEHLHPAVSIPSPQPFLPSPLPLDVALDSPRVIVASPLGRAFPQIISTMLQLKNGEKL</sequence>
<dbReference type="GO" id="GO:0005886">
    <property type="term" value="C:plasma membrane"/>
    <property type="evidence" value="ECO:0007669"/>
    <property type="project" value="UniProtKB-SubCell"/>
</dbReference>
<evidence type="ECO:0000256" key="1">
    <source>
        <dbReference type="ARBA" id="ARBA00004651"/>
    </source>
</evidence>
<evidence type="ECO:0000256" key="4">
    <source>
        <dbReference type="ARBA" id="ARBA00022989"/>
    </source>
</evidence>
<comment type="subcellular location">
    <subcellularLocation>
        <location evidence="1">Cell membrane</location>
        <topology evidence="1">Multi-pass membrane protein</topology>
    </subcellularLocation>
</comment>
<feature type="transmembrane region" description="Helical" evidence="7">
    <location>
        <begin position="133"/>
        <end position="166"/>
    </location>
</feature>
<dbReference type="AlphaFoldDB" id="A0A2I0TM56"/>
<keyword evidence="2" id="KW-1003">Cell membrane</keyword>
<evidence type="ECO:0000256" key="3">
    <source>
        <dbReference type="ARBA" id="ARBA00022692"/>
    </source>
</evidence>
<keyword evidence="3 7" id="KW-0812">Transmembrane</keyword>